<proteinExistence type="predicted"/>
<dbReference type="EMBL" id="ML120381">
    <property type="protein sequence ID" value="RPB00321.1"/>
    <property type="molecule type" value="Genomic_DNA"/>
</dbReference>
<gene>
    <name evidence="1" type="ORF">L873DRAFT_825050</name>
</gene>
<name>A0A3N4JVZ6_9PEZI</name>
<protein>
    <submittedName>
        <fullName evidence="1">Uncharacterized protein</fullName>
    </submittedName>
</protein>
<accession>A0A3N4JVZ6</accession>
<reference evidence="1 2" key="1">
    <citation type="journal article" date="2018" name="Nat. Ecol. Evol.">
        <title>Pezizomycetes genomes reveal the molecular basis of ectomycorrhizal truffle lifestyle.</title>
        <authorList>
            <person name="Murat C."/>
            <person name="Payen T."/>
            <person name="Noel B."/>
            <person name="Kuo A."/>
            <person name="Morin E."/>
            <person name="Chen J."/>
            <person name="Kohler A."/>
            <person name="Krizsan K."/>
            <person name="Balestrini R."/>
            <person name="Da Silva C."/>
            <person name="Montanini B."/>
            <person name="Hainaut M."/>
            <person name="Levati E."/>
            <person name="Barry K.W."/>
            <person name="Belfiori B."/>
            <person name="Cichocki N."/>
            <person name="Clum A."/>
            <person name="Dockter R.B."/>
            <person name="Fauchery L."/>
            <person name="Guy J."/>
            <person name="Iotti M."/>
            <person name="Le Tacon F."/>
            <person name="Lindquist E.A."/>
            <person name="Lipzen A."/>
            <person name="Malagnac F."/>
            <person name="Mello A."/>
            <person name="Molinier V."/>
            <person name="Miyauchi S."/>
            <person name="Poulain J."/>
            <person name="Riccioni C."/>
            <person name="Rubini A."/>
            <person name="Sitrit Y."/>
            <person name="Splivallo R."/>
            <person name="Traeger S."/>
            <person name="Wang M."/>
            <person name="Zifcakova L."/>
            <person name="Wipf D."/>
            <person name="Zambonelli A."/>
            <person name="Paolocci F."/>
            <person name="Nowrousian M."/>
            <person name="Ottonello S."/>
            <person name="Baldrian P."/>
            <person name="Spatafora J.W."/>
            <person name="Henrissat B."/>
            <person name="Nagy L.G."/>
            <person name="Aury J.M."/>
            <person name="Wincker P."/>
            <person name="Grigoriev I.V."/>
            <person name="Bonfante P."/>
            <person name="Martin F.M."/>
        </authorList>
    </citation>
    <scope>NUCLEOTIDE SEQUENCE [LARGE SCALE GENOMIC DNA]</scope>
    <source>
        <strain evidence="1 2">120613-1</strain>
    </source>
</reference>
<evidence type="ECO:0000313" key="1">
    <source>
        <dbReference type="EMBL" id="RPB00321.1"/>
    </source>
</evidence>
<sequence>MWILNAERRLRASELRHALMVDRGSTDLDPQKAPVIQTLLGYAQGVLMVEKASSTVRLVHYGLEECPFNNPTLFQSPHSLSWSFDDSPPCTTLCHMLLPIAEFMQGR</sequence>
<dbReference type="Proteomes" id="UP000276215">
    <property type="component" value="Unassembled WGS sequence"/>
</dbReference>
<keyword evidence="2" id="KW-1185">Reference proteome</keyword>
<dbReference type="AlphaFoldDB" id="A0A3N4JVZ6"/>
<evidence type="ECO:0000313" key="2">
    <source>
        <dbReference type="Proteomes" id="UP000276215"/>
    </source>
</evidence>
<organism evidence="1 2">
    <name type="scientific">Choiromyces venosus 120613-1</name>
    <dbReference type="NCBI Taxonomy" id="1336337"/>
    <lineage>
        <taxon>Eukaryota</taxon>
        <taxon>Fungi</taxon>
        <taxon>Dikarya</taxon>
        <taxon>Ascomycota</taxon>
        <taxon>Pezizomycotina</taxon>
        <taxon>Pezizomycetes</taxon>
        <taxon>Pezizales</taxon>
        <taxon>Tuberaceae</taxon>
        <taxon>Choiromyces</taxon>
    </lineage>
</organism>